<reference evidence="1 2" key="1">
    <citation type="submission" date="2024-03" db="EMBL/GenBank/DDBJ databases">
        <title>Human intestinal bacterial collection.</title>
        <authorList>
            <person name="Pauvert C."/>
            <person name="Hitch T.C.A."/>
            <person name="Clavel T."/>
        </authorList>
    </citation>
    <scope>NUCLEOTIDE SEQUENCE [LARGE SCALE GENOMIC DNA]</scope>
    <source>
        <strain evidence="1 2">CLA-KB-H122</strain>
    </source>
</reference>
<accession>A0ABV1GVF8</accession>
<dbReference type="SUPFAM" id="SSF52540">
    <property type="entry name" value="P-loop containing nucleoside triphosphate hydrolases"/>
    <property type="match status" value="1"/>
</dbReference>
<evidence type="ECO:0000313" key="1">
    <source>
        <dbReference type="EMBL" id="MEQ2543938.1"/>
    </source>
</evidence>
<dbReference type="RefSeq" id="WP_019151808.1">
    <property type="nucleotide sequence ID" value="NZ_JBBMFL010000002.1"/>
</dbReference>
<dbReference type="EMBL" id="JBBMFL010000002">
    <property type="protein sequence ID" value="MEQ2543938.1"/>
    <property type="molecule type" value="Genomic_DNA"/>
</dbReference>
<dbReference type="InterPro" id="IPR050238">
    <property type="entry name" value="DNA_Rep/Repair_Clamp_Loader"/>
</dbReference>
<keyword evidence="2" id="KW-1185">Reference proteome</keyword>
<name>A0ABV1GVF8_9BACT</name>
<dbReference type="Proteomes" id="UP001460202">
    <property type="component" value="Unassembled WGS sequence"/>
</dbReference>
<dbReference type="Pfam" id="PF13177">
    <property type="entry name" value="DNA_pol3_delta2"/>
    <property type="match status" value="1"/>
</dbReference>
<sequence length="381" mass="42772">MRFADIIGQDDLKRHLAQSVDAGRVSHAQLFTGLSGSGALALAVAYVQYLCCRHRRDGDSCGECPDCKQIASLAHPDLHLVFPVNKQGKKSGEVMRSDEFLPLFRTLFDERGGYVSPQDWYDRLDLGKTLKGMIAAREADEIIRKLSFKSFEADYKTMLIWLPEAMNEEAANKILKILEEPWERTLFILVSEQPDRLLPTIISRTQEVAVPRIAPDVLARVAAERGVSDPLQARNMARLAGGDLLELNHLVAGESDALRKENFDLFCGLMRLSYNDKHLELVSWAEDAAQLSREQQRAFLRDAARLLRESYMLHAGIREISYLWGEELAFCSKFAPFVGSQNIEPLIAEIESASAQIAQNGNPTIVFTHFALSVSKMIKHL</sequence>
<dbReference type="PANTHER" id="PTHR11669">
    <property type="entry name" value="REPLICATION FACTOR C / DNA POLYMERASE III GAMMA-TAU SUBUNIT"/>
    <property type="match status" value="1"/>
</dbReference>
<dbReference type="PANTHER" id="PTHR11669:SF8">
    <property type="entry name" value="DNA POLYMERASE III SUBUNIT DELTA"/>
    <property type="match status" value="1"/>
</dbReference>
<evidence type="ECO:0000313" key="2">
    <source>
        <dbReference type="Proteomes" id="UP001460202"/>
    </source>
</evidence>
<comment type="caution">
    <text evidence="1">The sequence shown here is derived from an EMBL/GenBank/DDBJ whole genome shotgun (WGS) entry which is preliminary data.</text>
</comment>
<dbReference type="InterPro" id="IPR027417">
    <property type="entry name" value="P-loop_NTPase"/>
</dbReference>
<gene>
    <name evidence="1" type="ORF">WMO46_03105</name>
</gene>
<organism evidence="1 2">
    <name type="scientific">Alistipes intestinihominis</name>
    <dbReference type="NCBI Taxonomy" id="3133172"/>
    <lineage>
        <taxon>Bacteria</taxon>
        <taxon>Pseudomonadati</taxon>
        <taxon>Bacteroidota</taxon>
        <taxon>Bacteroidia</taxon>
        <taxon>Bacteroidales</taxon>
        <taxon>Rikenellaceae</taxon>
        <taxon>Alistipes</taxon>
    </lineage>
</organism>
<protein>
    <submittedName>
        <fullName evidence="1">DNA polymerase III subunit delta</fullName>
    </submittedName>
</protein>
<proteinExistence type="predicted"/>
<dbReference type="Gene3D" id="3.40.50.300">
    <property type="entry name" value="P-loop containing nucleotide triphosphate hydrolases"/>
    <property type="match status" value="1"/>
</dbReference>
<dbReference type="GeneID" id="78179875"/>